<dbReference type="Proteomes" id="UP000198287">
    <property type="component" value="Unassembled WGS sequence"/>
</dbReference>
<evidence type="ECO:0000313" key="2">
    <source>
        <dbReference type="Proteomes" id="UP000198287"/>
    </source>
</evidence>
<comment type="caution">
    <text evidence="1">The sequence shown here is derived from an EMBL/GenBank/DDBJ whole genome shotgun (WGS) entry which is preliminary data.</text>
</comment>
<reference evidence="1 2" key="1">
    <citation type="submission" date="2015-12" db="EMBL/GenBank/DDBJ databases">
        <title>The genome of Folsomia candida.</title>
        <authorList>
            <person name="Faddeeva A."/>
            <person name="Derks M.F."/>
            <person name="Anvar Y."/>
            <person name="Smit S."/>
            <person name="Van Straalen N."/>
            <person name="Roelofs D."/>
        </authorList>
    </citation>
    <scope>NUCLEOTIDE SEQUENCE [LARGE SCALE GENOMIC DNA]</scope>
    <source>
        <strain evidence="1 2">VU population</strain>
        <tissue evidence="1">Whole body</tissue>
    </source>
</reference>
<sequence length="167" mass="18982">MILTNWFLYFWVLQIDILQRLELIVISFMACTCPNEWKYGIPATICGKEITAINGDKTCKPQAVYNCAELGGVGTIPWKMDCSNHHFCEMILNRGCESEECCKEQRRERGCIDLVNYKYRHQTLGKPGQPNPVSPSQYPAVRENVFAACLKDYPENVPSDASNATKH</sequence>
<organism evidence="1 2">
    <name type="scientific">Folsomia candida</name>
    <name type="common">Springtail</name>
    <dbReference type="NCBI Taxonomy" id="158441"/>
    <lineage>
        <taxon>Eukaryota</taxon>
        <taxon>Metazoa</taxon>
        <taxon>Ecdysozoa</taxon>
        <taxon>Arthropoda</taxon>
        <taxon>Hexapoda</taxon>
        <taxon>Collembola</taxon>
        <taxon>Entomobryomorpha</taxon>
        <taxon>Isotomoidea</taxon>
        <taxon>Isotomidae</taxon>
        <taxon>Proisotominae</taxon>
        <taxon>Folsomia</taxon>
    </lineage>
</organism>
<keyword evidence="2" id="KW-1185">Reference proteome</keyword>
<dbReference type="AlphaFoldDB" id="A0A226E1K1"/>
<proteinExistence type="predicted"/>
<name>A0A226E1K1_FOLCA</name>
<gene>
    <name evidence="1" type="ORF">Fcan01_14498</name>
</gene>
<protein>
    <submittedName>
        <fullName evidence="1">Uncharacterized protein</fullName>
    </submittedName>
</protein>
<dbReference type="EMBL" id="LNIX01000008">
    <property type="protein sequence ID" value="OXA50811.1"/>
    <property type="molecule type" value="Genomic_DNA"/>
</dbReference>
<evidence type="ECO:0000313" key="1">
    <source>
        <dbReference type="EMBL" id="OXA50811.1"/>
    </source>
</evidence>
<accession>A0A226E1K1</accession>